<evidence type="ECO:0000256" key="1">
    <source>
        <dbReference type="ARBA" id="ARBA00022670"/>
    </source>
</evidence>
<dbReference type="InterPro" id="IPR001995">
    <property type="entry name" value="Peptidase_A2_cat"/>
</dbReference>
<dbReference type="Proteomes" id="UP000594263">
    <property type="component" value="Unplaced"/>
</dbReference>
<dbReference type="GO" id="GO:0008270">
    <property type="term" value="F:zinc ion binding"/>
    <property type="evidence" value="ECO:0007669"/>
    <property type="project" value="UniProtKB-KW"/>
</dbReference>
<evidence type="ECO:0000259" key="8">
    <source>
        <dbReference type="PROSITE" id="PS50158"/>
    </source>
</evidence>
<evidence type="ECO:0000256" key="5">
    <source>
        <dbReference type="PROSITE-ProRule" id="PRU00047"/>
    </source>
</evidence>
<dbReference type="Pfam" id="PF24925">
    <property type="entry name" value="DUF7746"/>
    <property type="match status" value="1"/>
</dbReference>
<feature type="domain" description="CCHC-type" evidence="8">
    <location>
        <begin position="454"/>
        <end position="468"/>
    </location>
</feature>
<dbReference type="Pfam" id="PF22909">
    <property type="entry name" value="Caulimovir_coat_dom"/>
    <property type="match status" value="1"/>
</dbReference>
<keyword evidence="5" id="KW-0863">Zinc-finger</keyword>
<evidence type="ECO:0008006" key="12">
    <source>
        <dbReference type="Google" id="ProtNLM"/>
    </source>
</evidence>
<dbReference type="InterPro" id="IPR056648">
    <property type="entry name" value="DUF7746"/>
</dbReference>
<dbReference type="GO" id="GO:0006508">
    <property type="term" value="P:proteolysis"/>
    <property type="evidence" value="ECO:0007669"/>
    <property type="project" value="UniProtKB-KW"/>
</dbReference>
<dbReference type="InterPro" id="IPR036875">
    <property type="entry name" value="Znf_CCHC_sf"/>
</dbReference>
<feature type="compositionally biased region" description="Acidic residues" evidence="7">
    <location>
        <begin position="495"/>
        <end position="507"/>
    </location>
</feature>
<keyword evidence="6" id="KW-0175">Coiled coil</keyword>
<name>A0A7N0ZWH7_KALFE</name>
<dbReference type="InterPro" id="IPR043502">
    <property type="entry name" value="DNA/RNA_pol_sf"/>
</dbReference>
<keyword evidence="11" id="KW-1185">Reference proteome</keyword>
<dbReference type="InterPro" id="IPR018061">
    <property type="entry name" value="Retropepsins"/>
</dbReference>
<keyword evidence="1" id="KW-0645">Protease</keyword>
<dbReference type="SUPFAM" id="SSF50630">
    <property type="entry name" value="Acid proteases"/>
    <property type="match status" value="1"/>
</dbReference>
<dbReference type="PROSITE" id="PS50175">
    <property type="entry name" value="ASP_PROT_RETROV"/>
    <property type="match status" value="1"/>
</dbReference>
<sequence length="1107" mass="128903">MEKEGQVVNFSALAKICENETLNVTMQQINKIIEQNNYTNAYLNVLGEQIISLHERLNKLSRKGETSQPKTTGKEIIVATPSLQPPPEITGYKLEPKSMLDLENLIEEKFKGLKVSTLEEEFTGQIESSHKNYKPLIQDEINKLYKYNNNPTYYNRPSPVDILHEEQKYILNNSYNGKNIYDWNLNGYTEKQIYNLVHRMLMYNTISKTAGNTDSNIAKMITAGFTGQLKGWWDNYLTPRNKDEILSTVKQEDGRIIQNVVYTLVINIMEHFTGRVSDNNENIRTLIQNLRCKTLTNFGWYKDAFLNRVMELPECNSSHWKSKFIDGLPHLFAERVRKTLRKDMIAIPYDTYTYGELIKTCVQEGLSLCNEIRLNQQIKRQSLLERNQLGQFCSQFGMDIPTNSKGKGKHIPKEHRKPYRKRERKYSEKKLNKKHNMRVHNKINNKKDKKSITCYKCGRIGHYANKCRMKDKIRNLNLDEELKDSLKKLLINSESETESSSDTDTETDSSGSINLGNLNETTNSEDNACCSSCDKTCLKQGNEVFKTLRQKQKTISETLTSVLDLKIEIDNLKDEIKLLKQLNNNLNQRVSNLENKTPLDLINPNEPLEEGFLSVINMITTFKFHIKIKLLINNGFMVELIALIDSGADVSVIQEGLIPTKYFEKTIHSLRHAGGEKLQIDFKLPKAYICNNKVCIPESFLLVKNITNKVILGTPFLKQIFPITHIDDKYFEGTFQNQKVHFQFIIEPQTKVLNEIKDIILQKYNQINFLKSEVTIYNIEIDLKNPKLIEKIKRLQDTMSLKICNDHPNSFWNRKNILALRMESNVIWFKNAPSEFQTIMNDIFIPYSQFIIVYIDDILGFSKNIQEHFNHLNLFKKVIIQNGLVVSKPKMLIFQTKIRFLGHNIEKGKIVPINRSIEFASKFPDEILEKQQLQRFLGSLNYISAYYKNLATDSAILYERLKKNPKPWTTAHTQAVRKIKEKVKTLPYLSLANSKWEKIVETDASDIGFGGILKQIHPETKHQMLVRYHSVKCVLKFQDDLYNQKFKIFTDCNTAKFMFNKDFKHDVSKQMFARWQVHLAPFDFEIIYKKGEENNLPDFLTREYLQE</sequence>
<dbReference type="Pfam" id="PF00077">
    <property type="entry name" value="RVP"/>
    <property type="match status" value="1"/>
</dbReference>
<proteinExistence type="predicted"/>
<dbReference type="Gene3D" id="2.40.70.10">
    <property type="entry name" value="Acid Proteases"/>
    <property type="match status" value="1"/>
</dbReference>
<evidence type="ECO:0000256" key="3">
    <source>
        <dbReference type="ARBA" id="ARBA00022801"/>
    </source>
</evidence>
<keyword evidence="2" id="KW-0064">Aspartyl protease</keyword>
<protein>
    <recommendedName>
        <fullName evidence="12">Reverse transcriptase</fullName>
    </recommendedName>
</protein>
<dbReference type="SMART" id="SM00343">
    <property type="entry name" value="ZnF_C2HC"/>
    <property type="match status" value="1"/>
</dbReference>
<feature type="region of interest" description="Disordered" evidence="7">
    <location>
        <begin position="403"/>
        <end position="429"/>
    </location>
</feature>
<dbReference type="InterPro" id="IPR043128">
    <property type="entry name" value="Rev_trsase/Diguanyl_cyclase"/>
</dbReference>
<feature type="domain" description="Peptidase A2" evidence="9">
    <location>
        <begin position="640"/>
        <end position="675"/>
    </location>
</feature>
<dbReference type="GO" id="GO:0003677">
    <property type="term" value="F:DNA binding"/>
    <property type="evidence" value="ECO:0007669"/>
    <property type="project" value="UniProtKB-KW"/>
</dbReference>
<dbReference type="PANTHER" id="PTHR33054">
    <property type="entry name" value="CCHC-TYPE DOMAIN-CONTAINING PROTEIN"/>
    <property type="match status" value="1"/>
</dbReference>
<organism evidence="10 11">
    <name type="scientific">Kalanchoe fedtschenkoi</name>
    <name type="common">Lavender scallops</name>
    <name type="synonym">South American air plant</name>
    <dbReference type="NCBI Taxonomy" id="63787"/>
    <lineage>
        <taxon>Eukaryota</taxon>
        <taxon>Viridiplantae</taxon>
        <taxon>Streptophyta</taxon>
        <taxon>Embryophyta</taxon>
        <taxon>Tracheophyta</taxon>
        <taxon>Spermatophyta</taxon>
        <taxon>Magnoliopsida</taxon>
        <taxon>eudicotyledons</taxon>
        <taxon>Gunneridae</taxon>
        <taxon>Pentapetalae</taxon>
        <taxon>Saxifragales</taxon>
        <taxon>Crassulaceae</taxon>
        <taxon>Kalanchoe</taxon>
    </lineage>
</organism>
<dbReference type="InterPro" id="IPR041577">
    <property type="entry name" value="RT_RNaseH_2"/>
</dbReference>
<dbReference type="OMA" id="YMCENDE"/>
<evidence type="ECO:0000256" key="7">
    <source>
        <dbReference type="SAM" id="MobiDB-lite"/>
    </source>
</evidence>
<evidence type="ECO:0000313" key="10">
    <source>
        <dbReference type="EnsemblPlants" id="Kaladp0046s0045.1.v1.1"/>
    </source>
</evidence>
<dbReference type="SUPFAM" id="SSF56672">
    <property type="entry name" value="DNA/RNA polymerases"/>
    <property type="match status" value="1"/>
</dbReference>
<keyword evidence="5" id="KW-0479">Metal-binding</keyword>
<dbReference type="SUPFAM" id="SSF57756">
    <property type="entry name" value="Retrovirus zinc finger-like domains"/>
    <property type="match status" value="1"/>
</dbReference>
<dbReference type="Pfam" id="PF00078">
    <property type="entry name" value="RVT_1"/>
    <property type="match status" value="1"/>
</dbReference>
<evidence type="ECO:0000259" key="9">
    <source>
        <dbReference type="PROSITE" id="PS50175"/>
    </source>
</evidence>
<accession>A0A7N0ZWH7</accession>
<evidence type="ECO:0000256" key="6">
    <source>
        <dbReference type="SAM" id="Coils"/>
    </source>
</evidence>
<feature type="compositionally biased region" description="Basic residues" evidence="7">
    <location>
        <begin position="406"/>
        <end position="424"/>
    </location>
</feature>
<dbReference type="EnsemblPlants" id="Kaladp0046s0045.1.v1.1">
    <property type="protein sequence ID" value="Kaladp0046s0045.1.v1.1"/>
    <property type="gene ID" value="Kaladp0046s0045.v1.1"/>
</dbReference>
<dbReference type="Gene3D" id="3.30.70.270">
    <property type="match status" value="2"/>
</dbReference>
<feature type="compositionally biased region" description="Polar residues" evidence="7">
    <location>
        <begin position="511"/>
        <end position="526"/>
    </location>
</feature>
<dbReference type="InterPro" id="IPR001878">
    <property type="entry name" value="Znf_CCHC"/>
</dbReference>
<dbReference type="InterPro" id="IPR021109">
    <property type="entry name" value="Peptidase_aspartic_dom_sf"/>
</dbReference>
<dbReference type="InterPro" id="IPR000477">
    <property type="entry name" value="RT_dom"/>
</dbReference>
<evidence type="ECO:0000256" key="4">
    <source>
        <dbReference type="ARBA" id="ARBA00023125"/>
    </source>
</evidence>
<reference evidence="10" key="1">
    <citation type="submission" date="2021-01" db="UniProtKB">
        <authorList>
            <consortium name="EnsemblPlants"/>
        </authorList>
    </citation>
    <scope>IDENTIFICATION</scope>
</reference>
<evidence type="ECO:0000256" key="2">
    <source>
        <dbReference type="ARBA" id="ARBA00022750"/>
    </source>
</evidence>
<dbReference type="GO" id="GO:0004190">
    <property type="term" value="F:aspartic-type endopeptidase activity"/>
    <property type="evidence" value="ECO:0007669"/>
    <property type="project" value="UniProtKB-KW"/>
</dbReference>
<dbReference type="CDD" id="cd00303">
    <property type="entry name" value="retropepsin_like"/>
    <property type="match status" value="1"/>
</dbReference>
<feature type="region of interest" description="Disordered" evidence="7">
    <location>
        <begin position="493"/>
        <end position="526"/>
    </location>
</feature>
<feature type="coiled-coil region" evidence="6">
    <location>
        <begin position="555"/>
        <end position="596"/>
    </location>
</feature>
<keyword evidence="5" id="KW-0862">Zinc</keyword>
<keyword evidence="3" id="KW-0378">Hydrolase</keyword>
<dbReference type="Pfam" id="PF17919">
    <property type="entry name" value="RT_RNaseH_2"/>
    <property type="match status" value="1"/>
</dbReference>
<dbReference type="Gramene" id="Kaladp0046s0045.1.v1.1">
    <property type="protein sequence ID" value="Kaladp0046s0045.1.v1.1"/>
    <property type="gene ID" value="Kaladp0046s0045.v1.1"/>
</dbReference>
<dbReference type="Pfam" id="PF00098">
    <property type="entry name" value="zf-CCHC"/>
    <property type="match status" value="1"/>
</dbReference>
<dbReference type="PROSITE" id="PS50158">
    <property type="entry name" value="ZF_CCHC"/>
    <property type="match status" value="1"/>
</dbReference>
<evidence type="ECO:0000313" key="11">
    <source>
        <dbReference type="Proteomes" id="UP000594263"/>
    </source>
</evidence>
<keyword evidence="4" id="KW-0238">DNA-binding</keyword>
<dbReference type="PANTHER" id="PTHR33054:SF13">
    <property type="entry name" value="CCHC-TYPE DOMAIN-CONTAINING PROTEIN"/>
    <property type="match status" value="1"/>
</dbReference>
<dbReference type="AlphaFoldDB" id="A0A7N0ZWH7"/>